<evidence type="ECO:0000256" key="32">
    <source>
        <dbReference type="SAM" id="MobiDB-lite"/>
    </source>
</evidence>
<evidence type="ECO:0000256" key="10">
    <source>
        <dbReference type="ARBA" id="ARBA00022692"/>
    </source>
</evidence>
<feature type="compositionally biased region" description="Basic and acidic residues" evidence="32">
    <location>
        <begin position="1092"/>
        <end position="1105"/>
    </location>
</feature>
<dbReference type="SMR" id="A0A100IA86"/>
<dbReference type="InterPro" id="IPR001806">
    <property type="entry name" value="Small_GTPase"/>
</dbReference>
<feature type="region of interest" description="Disordered" evidence="32">
    <location>
        <begin position="318"/>
        <end position="366"/>
    </location>
</feature>
<feature type="compositionally biased region" description="Basic and acidic residues" evidence="32">
    <location>
        <begin position="1645"/>
        <end position="1660"/>
    </location>
</feature>
<comment type="function">
    <text evidence="30">Component of the MICOS complex, a large protein complex of the mitochondrial inner membrane that plays crucial roles in the maintenance of crista junctions, inner membrane architecture, and formation of contact sites to the outer membrane.</text>
</comment>
<feature type="compositionally biased region" description="Polar residues" evidence="32">
    <location>
        <begin position="1446"/>
        <end position="1456"/>
    </location>
</feature>
<organism evidence="36 37">
    <name type="scientific">Aspergillus niger</name>
    <dbReference type="NCBI Taxonomy" id="5061"/>
    <lineage>
        <taxon>Eukaryota</taxon>
        <taxon>Fungi</taxon>
        <taxon>Dikarya</taxon>
        <taxon>Ascomycota</taxon>
        <taxon>Pezizomycotina</taxon>
        <taxon>Eurotiomycetes</taxon>
        <taxon>Eurotiomycetidae</taxon>
        <taxon>Eurotiales</taxon>
        <taxon>Aspergillaceae</taxon>
        <taxon>Aspergillus</taxon>
        <taxon>Aspergillus subgen. Circumdati</taxon>
    </lineage>
</organism>
<evidence type="ECO:0000256" key="7">
    <source>
        <dbReference type="ARBA" id="ARBA00022448"/>
    </source>
</evidence>
<keyword evidence="8" id="KW-1003">Cell membrane</keyword>
<dbReference type="Pfam" id="PF00071">
    <property type="entry name" value="Ras"/>
    <property type="match status" value="1"/>
</dbReference>
<evidence type="ECO:0000256" key="15">
    <source>
        <dbReference type="ARBA" id="ARBA00022927"/>
    </source>
</evidence>
<evidence type="ECO:0000256" key="24">
    <source>
        <dbReference type="ARBA" id="ARBA00034115"/>
    </source>
</evidence>
<keyword evidence="19" id="KW-0342">GTP-binding</keyword>
<keyword evidence="13" id="KW-0210">Decarboxylase</keyword>
<keyword evidence="18 30" id="KW-0496">Mitochondrion</keyword>
<keyword evidence="9" id="KW-0963">Cytoplasm</keyword>
<feature type="compositionally biased region" description="Polar residues" evidence="32">
    <location>
        <begin position="2263"/>
        <end position="2273"/>
    </location>
</feature>
<evidence type="ECO:0000256" key="22">
    <source>
        <dbReference type="ARBA" id="ARBA00023288"/>
    </source>
</evidence>
<dbReference type="VEuPathDB" id="FungiDB:ATCC64974_78410"/>
<evidence type="ECO:0000256" key="6">
    <source>
        <dbReference type="ARBA" id="ARBA00010877"/>
    </source>
</evidence>
<dbReference type="GO" id="GO:0015031">
    <property type="term" value="P:protein transport"/>
    <property type="evidence" value="ECO:0007669"/>
    <property type="project" value="UniProtKB-KW"/>
</dbReference>
<dbReference type="InterPro" id="IPR022644">
    <property type="entry name" value="De-COase2_N"/>
</dbReference>
<dbReference type="InterPro" id="IPR009006">
    <property type="entry name" value="Ala_racemase/Decarboxylase_C"/>
</dbReference>
<evidence type="ECO:0000256" key="16">
    <source>
        <dbReference type="ARBA" id="ARBA00022989"/>
    </source>
</evidence>
<dbReference type="FunFam" id="3.20.20.10:FF:000005">
    <property type="entry name" value="Ornithine decarboxylase"/>
    <property type="match status" value="1"/>
</dbReference>
<accession>A0A100IA86</accession>
<dbReference type="VEuPathDB" id="FungiDB:An04g02450"/>
<feature type="compositionally biased region" description="Basic and acidic residues" evidence="32">
    <location>
        <begin position="950"/>
        <end position="967"/>
    </location>
</feature>
<dbReference type="PRINTS" id="PR01182">
    <property type="entry name" value="ORNDCRBXLASE"/>
</dbReference>
<feature type="transmembrane region" description="Helical" evidence="30">
    <location>
        <begin position="373"/>
        <end position="393"/>
    </location>
</feature>
<dbReference type="PANTHER" id="PTHR38426">
    <property type="entry name" value="MAINTENANCE OF TELOMERE CAPPING PROTEIN 4"/>
    <property type="match status" value="1"/>
</dbReference>
<protein>
    <recommendedName>
        <fullName evidence="30">MICOS complex subunit MIC60</fullName>
    </recommendedName>
    <alternativeName>
        <fullName evidence="30">Mitofilin</fullName>
    </alternativeName>
</protein>
<feature type="compositionally biased region" description="Polar residues" evidence="32">
    <location>
        <begin position="1620"/>
        <end position="1634"/>
    </location>
</feature>
<dbReference type="VEuPathDB" id="FungiDB:ATCC64974_78440"/>
<dbReference type="VEuPathDB" id="FungiDB:M747DRAFT_295187"/>
<evidence type="ECO:0000256" key="31">
    <source>
        <dbReference type="SAM" id="Coils"/>
    </source>
</evidence>
<dbReference type="InterPro" id="IPR019133">
    <property type="entry name" value="MIC60"/>
</dbReference>
<dbReference type="GO" id="GO:0005525">
    <property type="term" value="F:GTP binding"/>
    <property type="evidence" value="ECO:0007669"/>
    <property type="project" value="UniProtKB-KW"/>
</dbReference>
<dbReference type="Pfam" id="PF09731">
    <property type="entry name" value="Mitofilin"/>
    <property type="match status" value="2"/>
</dbReference>
<keyword evidence="12 30" id="KW-0999">Mitochondrion inner membrane</keyword>
<feature type="chain" id="PRO_5007087261" description="MICOS complex subunit MIC60" evidence="33">
    <location>
        <begin position="32"/>
        <end position="2827"/>
    </location>
</feature>
<dbReference type="OrthoDB" id="5034579at2759"/>
<evidence type="ECO:0000256" key="1">
    <source>
        <dbReference type="ARBA" id="ARBA00001933"/>
    </source>
</evidence>
<reference evidence="37" key="1">
    <citation type="journal article" date="2016" name="Genome Announc.">
        <title>Draft genome sequence of Aspergillus niger strain An76.</title>
        <authorList>
            <person name="Gong W."/>
            <person name="Cheng Z."/>
            <person name="Zhang H."/>
            <person name="Liu L."/>
            <person name="Gao P."/>
            <person name="Wang L."/>
        </authorList>
    </citation>
    <scope>NUCLEOTIDE SEQUENCE [LARGE SCALE GENOMIC DNA]</scope>
    <source>
        <strain evidence="37">An76</strain>
    </source>
</reference>
<feature type="compositionally biased region" description="Basic and acidic residues" evidence="32">
    <location>
        <begin position="1018"/>
        <end position="1031"/>
    </location>
</feature>
<dbReference type="VEuPathDB" id="FungiDB:M747DRAFT_295188"/>
<dbReference type="VEuPathDB" id="FungiDB:ASPNIDRAFT2_1153745"/>
<keyword evidence="31" id="KW-0175">Coiled coil</keyword>
<comment type="similarity">
    <text evidence="5 29">Belongs to the Orn/Lys/Arg decarboxylase class-II family.</text>
</comment>
<feature type="compositionally biased region" description="Low complexity" evidence="32">
    <location>
        <begin position="968"/>
        <end position="978"/>
    </location>
</feature>
<dbReference type="Gene3D" id="3.20.20.10">
    <property type="entry name" value="Alanine racemase"/>
    <property type="match status" value="1"/>
</dbReference>
<dbReference type="PROSITE" id="PS51421">
    <property type="entry name" value="RAS"/>
    <property type="match status" value="1"/>
</dbReference>
<proteinExistence type="inferred from homology"/>
<keyword evidence="10 30" id="KW-0812">Transmembrane</keyword>
<dbReference type="InterPro" id="IPR038769">
    <property type="entry name" value="MTC4"/>
</dbReference>
<dbReference type="FunFam" id="2.40.37.10:FF:000010">
    <property type="entry name" value="Ornithine decarboxylase"/>
    <property type="match status" value="1"/>
</dbReference>
<feature type="compositionally biased region" description="Polar residues" evidence="32">
    <location>
        <begin position="1187"/>
        <end position="1204"/>
    </location>
</feature>
<evidence type="ECO:0000256" key="18">
    <source>
        <dbReference type="ARBA" id="ARBA00023128"/>
    </source>
</evidence>
<evidence type="ECO:0000256" key="21">
    <source>
        <dbReference type="ARBA" id="ARBA00023239"/>
    </source>
</evidence>
<evidence type="ECO:0000256" key="13">
    <source>
        <dbReference type="ARBA" id="ARBA00022793"/>
    </source>
</evidence>
<dbReference type="VEuPathDB" id="FungiDB:ATCC64974_78450"/>
<feature type="region of interest" description="Disordered" evidence="32">
    <location>
        <begin position="919"/>
        <end position="1105"/>
    </location>
</feature>
<comment type="pathway">
    <text evidence="24">Amine and polyamine biosynthesis; putrescine biosynthesis via L-ornithine pathway; putrescine from L-ornithine: step 1/1.</text>
</comment>
<feature type="compositionally biased region" description="Low complexity" evidence="32">
    <location>
        <begin position="1071"/>
        <end position="1080"/>
    </location>
</feature>
<keyword evidence="16 30" id="KW-1133">Transmembrane helix</keyword>
<keyword evidence="11" id="KW-0547">Nucleotide-binding</keyword>
<dbReference type="VEuPathDB" id="FungiDB:M747DRAFT_295190"/>
<dbReference type="SUPFAM" id="SSF52540">
    <property type="entry name" value="P-loop containing nucleoside triphosphate hydrolases"/>
    <property type="match status" value="1"/>
</dbReference>
<feature type="region of interest" description="Disordered" evidence="32">
    <location>
        <begin position="1124"/>
        <end position="1218"/>
    </location>
</feature>
<comment type="cofactor">
    <cofactor evidence="1 28">
        <name>pyridoxal 5'-phosphate</name>
        <dbReference type="ChEBI" id="CHEBI:597326"/>
    </cofactor>
</comment>
<feature type="compositionally biased region" description="Polar residues" evidence="32">
    <location>
        <begin position="1814"/>
        <end position="1824"/>
    </location>
</feature>
<dbReference type="GO" id="GO:0005886">
    <property type="term" value="C:plasma membrane"/>
    <property type="evidence" value="ECO:0007669"/>
    <property type="project" value="UniProtKB-SubCell"/>
</dbReference>
<dbReference type="Pfam" id="PF02784">
    <property type="entry name" value="Orn_Arg_deC_N"/>
    <property type="match status" value="1"/>
</dbReference>
<dbReference type="SMART" id="SM00174">
    <property type="entry name" value="RHO"/>
    <property type="match status" value="1"/>
</dbReference>
<feature type="region of interest" description="Disordered" evidence="32">
    <location>
        <begin position="1401"/>
        <end position="1537"/>
    </location>
</feature>
<evidence type="ECO:0000256" key="14">
    <source>
        <dbReference type="ARBA" id="ARBA00022898"/>
    </source>
</evidence>
<evidence type="ECO:0000256" key="9">
    <source>
        <dbReference type="ARBA" id="ARBA00022490"/>
    </source>
</evidence>
<dbReference type="Proteomes" id="UP000068243">
    <property type="component" value="Unassembled WGS sequence"/>
</dbReference>
<dbReference type="PANTHER" id="PTHR38426:SF1">
    <property type="entry name" value="MAINTENANCE OF TELOMERE CAPPING PROTEIN 4"/>
    <property type="match status" value="1"/>
</dbReference>
<dbReference type="VEuPathDB" id="FungiDB:ATCC64974_78430"/>
<evidence type="ECO:0000313" key="36">
    <source>
        <dbReference type="EMBL" id="GAQ37558.1"/>
    </source>
</evidence>
<feature type="region of interest" description="Disordered" evidence="32">
    <location>
        <begin position="1341"/>
        <end position="1373"/>
    </location>
</feature>
<evidence type="ECO:0000256" key="25">
    <source>
        <dbReference type="ARBA" id="ARBA00037173"/>
    </source>
</evidence>
<evidence type="ECO:0000256" key="30">
    <source>
        <dbReference type="RuleBase" id="RU363000"/>
    </source>
</evidence>
<feature type="active site" description="Proton donor" evidence="28">
    <location>
        <position position="2765"/>
    </location>
</feature>
<feature type="region of interest" description="Disordered" evidence="32">
    <location>
        <begin position="1619"/>
        <end position="1723"/>
    </location>
</feature>
<evidence type="ECO:0000256" key="19">
    <source>
        <dbReference type="ARBA" id="ARBA00023134"/>
    </source>
</evidence>
<keyword evidence="23" id="KW-0636">Prenylation</keyword>
<dbReference type="NCBIfam" id="TIGR00231">
    <property type="entry name" value="small_GTP"/>
    <property type="match status" value="1"/>
</dbReference>
<keyword evidence="33" id="KW-0732">Signal</keyword>
<dbReference type="GO" id="GO:0005768">
    <property type="term" value="C:endosome"/>
    <property type="evidence" value="ECO:0007669"/>
    <property type="project" value="UniProtKB-ARBA"/>
</dbReference>
<evidence type="ECO:0000256" key="8">
    <source>
        <dbReference type="ARBA" id="ARBA00022475"/>
    </source>
</evidence>
<keyword evidence="7" id="KW-0813">Transport</keyword>
<evidence type="ECO:0000256" key="33">
    <source>
        <dbReference type="SAM" id="SignalP"/>
    </source>
</evidence>
<dbReference type="InterPro" id="IPR022653">
    <property type="entry name" value="De-COase2_pyr-phos_BS"/>
</dbReference>
<evidence type="ECO:0000256" key="2">
    <source>
        <dbReference type="ARBA" id="ARBA00004342"/>
    </source>
</evidence>
<dbReference type="SUPFAM" id="SSF51419">
    <property type="entry name" value="PLP-binding barrel"/>
    <property type="match status" value="1"/>
</dbReference>
<feature type="compositionally biased region" description="Basic and acidic residues" evidence="32">
    <location>
        <begin position="1341"/>
        <end position="1351"/>
    </location>
</feature>
<dbReference type="VEuPathDB" id="FungiDB:An04g02460"/>
<dbReference type="VEuPathDB" id="FungiDB:ATCC64974_78420"/>
<name>A0A100IA86_ASPNG</name>
<keyword evidence="22" id="KW-0449">Lipoprotein</keyword>
<dbReference type="PROSITE" id="PS00878">
    <property type="entry name" value="ODR_DC_2_1"/>
    <property type="match status" value="1"/>
</dbReference>
<dbReference type="VEuPathDB" id="FungiDB:ASPNIDRAFT2_1167019"/>
<evidence type="ECO:0000256" key="12">
    <source>
        <dbReference type="ARBA" id="ARBA00022792"/>
    </source>
</evidence>
<feature type="compositionally biased region" description="Low complexity" evidence="32">
    <location>
        <begin position="1757"/>
        <end position="1771"/>
    </location>
</feature>
<dbReference type="InterPro" id="IPR005225">
    <property type="entry name" value="Small_GTP-bd"/>
</dbReference>
<feature type="coiled-coil region" evidence="31">
    <location>
        <begin position="570"/>
        <end position="687"/>
    </location>
</feature>
<feature type="compositionally biased region" description="Basic residues" evidence="32">
    <location>
        <begin position="1038"/>
        <end position="1047"/>
    </location>
</feature>
<dbReference type="GO" id="GO:0006596">
    <property type="term" value="P:polyamine biosynthetic process"/>
    <property type="evidence" value="ECO:0007669"/>
    <property type="project" value="UniProtKB-KW"/>
</dbReference>
<dbReference type="SMART" id="SM00176">
    <property type="entry name" value="RAN"/>
    <property type="match status" value="1"/>
</dbReference>
<feature type="domain" description="Orn/DAP/Arg decarboxylase 2 C-terminal" evidence="34">
    <location>
        <begin position="2456"/>
        <end position="2793"/>
    </location>
</feature>
<dbReference type="Gene3D" id="2.40.37.10">
    <property type="entry name" value="Lyase, Ornithine Decarboxylase, Chain A, domain 1"/>
    <property type="match status" value="1"/>
</dbReference>
<feature type="compositionally biased region" description="Basic and acidic residues" evidence="32">
    <location>
        <begin position="1712"/>
        <end position="1723"/>
    </location>
</feature>
<dbReference type="InterPro" id="IPR022657">
    <property type="entry name" value="De-COase2_CS"/>
</dbReference>
<dbReference type="SMART" id="SM00175">
    <property type="entry name" value="RAB"/>
    <property type="match status" value="1"/>
</dbReference>
<feature type="compositionally biased region" description="Polar residues" evidence="32">
    <location>
        <begin position="1696"/>
        <end position="1711"/>
    </location>
</feature>
<feature type="compositionally biased region" description="Basic and acidic residues" evidence="32">
    <location>
        <begin position="1800"/>
        <end position="1813"/>
    </location>
</feature>
<feature type="region of interest" description="Disordered" evidence="32">
    <location>
        <begin position="2200"/>
        <end position="2286"/>
    </location>
</feature>
<comment type="subcellular location">
    <subcellularLocation>
        <location evidence="2">Cell membrane</location>
        <topology evidence="2">Lipid-anchor</topology>
        <orientation evidence="2">Cytoplasmic side</orientation>
    </subcellularLocation>
    <subcellularLocation>
        <location evidence="3">Cytoplasm</location>
    </subcellularLocation>
    <subcellularLocation>
        <location evidence="30">Mitochondrion inner membrane</location>
        <topology evidence="30">Single-pass membrane protein</topology>
    </subcellularLocation>
</comment>
<dbReference type="VEuPathDB" id="FungiDB:ASPNIDRAFT2_1032162"/>
<feature type="region of interest" description="Disordered" evidence="32">
    <location>
        <begin position="183"/>
        <end position="218"/>
    </location>
</feature>
<dbReference type="InterPro" id="IPR002433">
    <property type="entry name" value="Orn_de-COase"/>
</dbReference>
<dbReference type="GO" id="GO:0016050">
    <property type="term" value="P:vesicle organization"/>
    <property type="evidence" value="ECO:0007669"/>
    <property type="project" value="UniProtKB-ARBA"/>
</dbReference>
<evidence type="ECO:0000256" key="27">
    <source>
        <dbReference type="ARBA" id="ARBA00049127"/>
    </source>
</evidence>
<comment type="similarity">
    <text evidence="6 30">Belongs to the MICOS complex subunit Mic60 family.</text>
</comment>
<feature type="compositionally biased region" description="Basic and acidic residues" evidence="32">
    <location>
        <begin position="1048"/>
        <end position="1070"/>
    </location>
</feature>
<comment type="function">
    <text evidence="25">Catalyzes the first and rate-limiting step of polyamine biosynthesis that converts ornithine into putrescine, which is the precursor for the polyamines, spermidine and spermine. Polyamines are essential for cell proliferation and are implicated in cellular processes, ranging from DNA replication to apoptosis.</text>
</comment>
<comment type="subunit">
    <text evidence="30">Component of the mitochondrial contact site and cristae organizing system (MICOS) complex.</text>
</comment>
<dbReference type="PRINTS" id="PR01179">
    <property type="entry name" value="ODADCRBXLASE"/>
</dbReference>
<sequence length="2827" mass="312108">MASRAAAGARPGARFAQFKLVLLGWFPPVIGPTIDQFDDYRESTIGAAFLTQTISLDESTTVKFEIWDTAGQERYKSLAPMYYRNANCAVVVYDITQASSLDKAKSWVKELQRQANENIVIALAGNKLDLVTESPDKRAIPTADAEAYAREAGLLFFETSAKTSSNVKELFTAIAKKLPLDQAGPRNLRTTPRPGVDLRPEAPALDKTANSVYPDSRRGRCEVTRAEPLFGGAGSERIVKAPIPIPVRVFTPINTNPSTKPAPSAHLHGSAAHDAALFCCTGTTVAAVLRSSADRLPMAVQSRSKQPAFRSGTRFFADIKPPTTAAPTPATPSSESAVPPETVPKPSPTGQESTLPPSTPPTPAPKGGRFRRFLLYLLLTSGFAYGGGVFLALKFDNFHDFFTEYIPYGEESVLYFEERDFYRRFPNTLRNQNRLNPTPRDEGNKITIPSKSGLTSKVAEEETSGADVSQKGPHMSATPAPKSSEAQTKPAAAKPEDKTTAVVKAKEEKAAKVAEKEEPRQPAIPAVTPLEFAQVNEGDEAIVQELVKTFNDMITVISADENSGKYSQPVAKAKEELQKVGEKIIAVREEARRAAQEEIQQAHATFDESARELIRRFDEMRAADAAQYREEFEAEREKLAHAYQEKIRTELQRAQEVAEQRLKNELVEQAIELNRKYLHEVKELVEREREGRLSKLNELTANVSELEKLTSGWREVIDSNLRTQQLQVAVDAVRSVVDRSAVPRPFVRELVAVKELAAEDPVVEAAISSINPAAYQRGIPSTSQIIERFRRVADEVRKASLLPEDAGIASHAASVVLSKVMFKKDAVAGSDDVESVLYRTESLLEEGNLDAAAREMNSLSGWAKILSKDWLVDVRRVLEVKQALEWFLAYLHVGLSSWTLPPFLSRGTDHFVTIALMSPKTNDSYPPTPPMPETDETQPDYHTRYNTSHDNSDRQKGAHMNEGRASGELEGSTLGSSSRDGDKGGRAQRRTASSGGFLVDSSFLPRSKSLRASQYLPRRSESSRKEKREAPEPELVVPKKRSRFPWIRHKEQKVSQVEQAEHTNHTEHTEPTAAEETPAASNLEQDAASQESHTKQTDNQDTIGLDRDSLQIVNLALNLSESRKRNSLGRSASTRLSGGRWALAGGQTSAPYTGRHASIPVTDLGHGGSQHGQRVTQAPGEDHTKIVDSSQLGGPSTHAPSSVASLLPHSAGSEPLPQGFSESTLARAEKARRHFELFSEYLRLLPSLPPLQPIDDQNADSTSVHSSGFSSHRVYNPLQCIRNRKVRFRERCAIDTEAAGWYDTEKVHQWVDSVQAEYSQQPHGPLECLRLPSFHNCKDATPRAEVDEPDHLAVSPPSSLRRASRASSVKARRPRSDWVIDPAEFLFDAAWVEERQNKGKIVDRDGNPLYPDPSILITPDDDQTPIEPPEQLQNNRQSLDSEHPNSRTSLSDSRSVLATEFNRVGRGRRRHRFHGSGRSGHGAEASRKMTGSKRHKLGLLSSSSSSISSAEGRLYRESPMDNTLSSERDVSPLPGASRLRASEALSEYDTAMDTRLTPTHDTFPRYVTGRSPTWARSEGKRSSISSIPSVDDRYDPLTTLSTAESRSPELHAQVGMFPSIASNLSPPASRSPSPTKGRFSRAIGARHERSKSNIRAKDIADDSSLESAALRKDTSTGHPEGIPQGGRLEPSPLPDRTSSVFQEDPSKFNSQNRKDAVQGESKLRGIFKGPGKIAEKVGNEMSKVGDLILKKDTVAQSRRSSVSSTDSSLSDPPDEAEEARGDRMSGAKSLLRRFPTFSDDANRTSRRNLEKISSKTNVPSMSPFVSTPRHDRLEEHQPPVYGSPSKAGADIDTTDSQREVGGFSTSLHTPATRHEKLRFGPDIHTVPEQFRKRNIRDVGVPFSLTRPPVTGLAQARADTTSLSQEKRPRLATESRSWSISNRSLSSSLVVGVPGKREIERTRALLLSSGIKAREITRRAECVRQPPPDFLRRTFGTEASVPQVSRLYEYDVAAQGLLRSFEKTHRSFQQSMDNFSGSVSSPLRSQLNKLEDMVNETISPRVQAATQDAEDLSIQLNTTSTLAVKQLSDTLDKGVRRRHRRLRWVRRTGFVMLEWALVGMLWWVWLIVMAFKILRGVFRGVLSGPPTEMSLPSQRKFNLNANKANPAVSGGLKRSNAQHRKHQDLVPLMFDPAQALTFDQSSNSWKRQEFKQDPLNELTIRPGAEQSRNKDKGKRPANMNAWSAKCGGVCSTTTTMSSKSSTSLNPGSVSSSGQLAGPTRERGKIETDPSKVRWPLIGPRVSFFVTLYLRDVPATLLTTFPLLLVSTPVFPFGAPPFNLLTPTPLIPSFLELPHRTSLKVLPLKEEGPIPCSVAARMVMAPTACVPAEVCTPKYYQEKQDHNLNWDHGQFSNHGGDDISQSRLAAKELVLDILKKRAAEVNVDSCAPGEEDAFYVADMGEIYRQHLRWKMNLSRVRPFYAVKCNPDPEILRLMAKLGNGFDCASKAEIDMALDTGIDPSRIIYAQPCKTKSYLRYAAQVGVKQMTFDNADELYKIKANYPDAELYLRILTDDSNSLCQFSMKFGASLDVARQLLELAHQLELKVVGVSFHVGSGAEDPKAFLKAVQDARLVFDQAAEIGHELHTLDVGGGFSQDTFEKFAGVLSEALDTYFPPSIRVIAEPGRYYVANAFTLAANIIARREVRDPEDPTNDAYMLYLNDGVYGNFSNIIFDHQHPVAQVLTCASAANSPYAATSGGVTYSIWGPTCDGIDVISKRIELPALLEVGDWLYFEEMGAYTKCSATRFNGFSDNHEVIYISSEAGASALLEY</sequence>
<comment type="catalytic activity">
    <reaction evidence="27">
        <text>L-ornithine + H(+) = putrescine + CO2</text>
        <dbReference type="Rhea" id="RHEA:22964"/>
        <dbReference type="ChEBI" id="CHEBI:15378"/>
        <dbReference type="ChEBI" id="CHEBI:16526"/>
        <dbReference type="ChEBI" id="CHEBI:46911"/>
        <dbReference type="ChEBI" id="CHEBI:326268"/>
        <dbReference type="EC" id="4.1.1.17"/>
    </reaction>
</comment>
<feature type="compositionally biased region" description="Low complexity" evidence="32">
    <location>
        <begin position="2250"/>
        <end position="2262"/>
    </location>
</feature>
<feature type="compositionally biased region" description="Polar residues" evidence="32">
    <location>
        <begin position="1082"/>
        <end position="1091"/>
    </location>
</feature>
<evidence type="ECO:0000256" key="3">
    <source>
        <dbReference type="ARBA" id="ARBA00004496"/>
    </source>
</evidence>
<gene>
    <name evidence="36" type="ORF">ABL_02193</name>
</gene>
<evidence type="ECO:0000256" key="20">
    <source>
        <dbReference type="ARBA" id="ARBA00023136"/>
    </source>
</evidence>
<dbReference type="InterPro" id="IPR022643">
    <property type="entry name" value="De-COase2_C"/>
</dbReference>
<dbReference type="CDD" id="cd01860">
    <property type="entry name" value="Rab5_related"/>
    <property type="match status" value="1"/>
</dbReference>
<evidence type="ECO:0000256" key="26">
    <source>
        <dbReference type="ARBA" id="ARBA00046672"/>
    </source>
</evidence>
<feature type="compositionally biased region" description="Low complexity" evidence="32">
    <location>
        <begin position="321"/>
        <end position="340"/>
    </location>
</feature>
<evidence type="ECO:0000256" key="29">
    <source>
        <dbReference type="RuleBase" id="RU003737"/>
    </source>
</evidence>
<keyword evidence="20 30" id="KW-0472">Membrane</keyword>
<dbReference type="OMA" id="PWIRHKE"/>
<dbReference type="InterPro" id="IPR000183">
    <property type="entry name" value="Orn/DAP/Arg_de-COase"/>
</dbReference>
<dbReference type="VEuPathDB" id="FungiDB:An04g02420"/>
<feature type="compositionally biased region" description="Basic residues" evidence="32">
    <location>
        <begin position="1465"/>
        <end position="1475"/>
    </location>
</feature>
<comment type="subunit">
    <text evidence="26">Homodimer. Only the dimer is catalytically active, as the active sites are constructed of residues from both monomers.</text>
</comment>
<evidence type="ECO:0000313" key="37">
    <source>
        <dbReference type="Proteomes" id="UP000068243"/>
    </source>
</evidence>
<evidence type="ECO:0000256" key="17">
    <source>
        <dbReference type="ARBA" id="ARBA00023115"/>
    </source>
</evidence>
<evidence type="ECO:0000256" key="11">
    <source>
        <dbReference type="ARBA" id="ARBA00022741"/>
    </source>
</evidence>
<dbReference type="Pfam" id="PF00278">
    <property type="entry name" value="Orn_DAP_Arg_deC"/>
    <property type="match status" value="1"/>
</dbReference>
<feature type="modified residue" description="N6-(pyridoxal phosphate)lysine" evidence="28">
    <location>
        <position position="2481"/>
    </location>
</feature>
<dbReference type="SMART" id="SM00173">
    <property type="entry name" value="RAS"/>
    <property type="match status" value="1"/>
</dbReference>
<dbReference type="InterPro" id="IPR027417">
    <property type="entry name" value="P-loop_NTPase"/>
</dbReference>
<dbReference type="VEuPathDB" id="FungiDB:M747DRAFT_340855"/>
<dbReference type="CDD" id="cd00622">
    <property type="entry name" value="PLPDE_III_ODC"/>
    <property type="match status" value="1"/>
</dbReference>
<dbReference type="SUPFAM" id="SSF50621">
    <property type="entry name" value="Alanine racemase C-terminal domain-like"/>
    <property type="match status" value="1"/>
</dbReference>
<feature type="region of interest" description="Disordered" evidence="32">
    <location>
        <begin position="1571"/>
        <end position="1590"/>
    </location>
</feature>
<dbReference type="GO" id="GO:0005743">
    <property type="term" value="C:mitochondrial inner membrane"/>
    <property type="evidence" value="ECO:0007669"/>
    <property type="project" value="UniProtKB-SubCell"/>
</dbReference>
<dbReference type="EMBL" id="BCMY01000003">
    <property type="protein sequence ID" value="GAQ37558.1"/>
    <property type="molecule type" value="Genomic_DNA"/>
</dbReference>
<dbReference type="PROSITE" id="PS00879">
    <property type="entry name" value="ODR_DC_2_2"/>
    <property type="match status" value="1"/>
</dbReference>
<dbReference type="VEuPathDB" id="FungiDB:M747DRAFT_295186"/>
<dbReference type="PaxDb" id="5061-CADANGAP00003868"/>
<evidence type="ECO:0000259" key="35">
    <source>
        <dbReference type="Pfam" id="PF02784"/>
    </source>
</evidence>
<feature type="compositionally biased region" description="Low complexity" evidence="32">
    <location>
        <begin position="1355"/>
        <end position="1369"/>
    </location>
</feature>
<evidence type="ECO:0000256" key="4">
    <source>
        <dbReference type="ARBA" id="ARBA00006270"/>
    </source>
</evidence>
<comment type="caution">
    <text evidence="36">The sequence shown here is derived from an EMBL/GenBank/DDBJ whole genome shotgun (WGS) entry which is preliminary data.</text>
</comment>
<keyword evidence="17" id="KW-0620">Polyamine biosynthesis</keyword>
<dbReference type="Gene3D" id="3.40.50.300">
    <property type="entry name" value="P-loop containing nucleotide triphosphate hydrolases"/>
    <property type="match status" value="1"/>
</dbReference>
<evidence type="ECO:0000256" key="28">
    <source>
        <dbReference type="PIRSR" id="PIRSR600183-50"/>
    </source>
</evidence>
<dbReference type="VEuPathDB" id="FungiDB:ASPNIDRAFT2_1126116"/>
<feature type="region of interest" description="Disordered" evidence="32">
    <location>
        <begin position="1754"/>
        <end position="1824"/>
    </location>
</feature>
<dbReference type="FunFam" id="3.40.50.300:FF:000464">
    <property type="entry name" value="GTP-binding protein ypt5"/>
    <property type="match status" value="1"/>
</dbReference>
<dbReference type="VEuPathDB" id="FungiDB:An04g02470"/>
<feature type="signal peptide" evidence="33">
    <location>
        <begin position="1"/>
        <end position="31"/>
    </location>
</feature>
<evidence type="ECO:0000259" key="34">
    <source>
        <dbReference type="Pfam" id="PF00278"/>
    </source>
</evidence>
<keyword evidence="14 28" id="KW-0663">Pyridoxal phosphate</keyword>
<comment type="similarity">
    <text evidence="4">Belongs to the small GTPase superfamily. Rab family.</text>
</comment>
<evidence type="ECO:0000256" key="23">
    <source>
        <dbReference type="ARBA" id="ARBA00023289"/>
    </source>
</evidence>
<evidence type="ECO:0000256" key="5">
    <source>
        <dbReference type="ARBA" id="ARBA00008872"/>
    </source>
</evidence>
<dbReference type="GO" id="GO:0003924">
    <property type="term" value="F:GTPase activity"/>
    <property type="evidence" value="ECO:0007669"/>
    <property type="project" value="InterPro"/>
</dbReference>
<feature type="domain" description="Orn/DAP/Arg decarboxylase 2 N-terminal" evidence="35">
    <location>
        <begin position="2458"/>
        <end position="2686"/>
    </location>
</feature>
<dbReference type="InterPro" id="IPR029066">
    <property type="entry name" value="PLP-binding_barrel"/>
</dbReference>
<keyword evidence="21" id="KW-0456">Lyase</keyword>
<keyword evidence="15" id="KW-0653">Protein transport</keyword>
<dbReference type="VEuPathDB" id="FungiDB:An04g02440"/>
<dbReference type="GO" id="GO:0004586">
    <property type="term" value="F:ornithine decarboxylase activity"/>
    <property type="evidence" value="ECO:0007669"/>
    <property type="project" value="UniProtKB-EC"/>
</dbReference>
<feature type="region of interest" description="Disordered" evidence="32">
    <location>
        <begin position="429"/>
        <end position="501"/>
    </location>
</feature>
<dbReference type="GO" id="GO:0016192">
    <property type="term" value="P:vesicle-mediated transport"/>
    <property type="evidence" value="ECO:0007669"/>
    <property type="project" value="UniProtKB-ARBA"/>
</dbReference>
<dbReference type="PROSITE" id="PS51419">
    <property type="entry name" value="RAB"/>
    <property type="match status" value="1"/>
</dbReference>